<evidence type="ECO:0000313" key="1">
    <source>
        <dbReference type="EnsemblMetazoa" id="tetur25g00700.1"/>
    </source>
</evidence>
<protein>
    <submittedName>
        <fullName evidence="1">Uncharacterized protein</fullName>
    </submittedName>
</protein>
<keyword evidence="2" id="KW-1185">Reference proteome</keyword>
<dbReference type="Proteomes" id="UP000015104">
    <property type="component" value="Unassembled WGS sequence"/>
</dbReference>
<reference evidence="2" key="1">
    <citation type="submission" date="2011-08" db="EMBL/GenBank/DDBJ databases">
        <authorList>
            <person name="Rombauts S."/>
        </authorList>
    </citation>
    <scope>NUCLEOTIDE SEQUENCE</scope>
    <source>
        <strain evidence="2">London</strain>
    </source>
</reference>
<dbReference type="EnsemblMetazoa" id="tetur25g00700.1">
    <property type="protein sequence ID" value="tetur25g00700.1"/>
    <property type="gene ID" value="tetur25g00700"/>
</dbReference>
<name>T1KX08_TETUR</name>
<sequence length="55" mass="6352">MSLSHLVSWPFDFRIIWIQIDHSTAVYKDRCNFPFGSSLNNQSGQAIGQNYFNIS</sequence>
<dbReference type="EMBL" id="CAEY01000675">
    <property type="status" value="NOT_ANNOTATED_CDS"/>
    <property type="molecule type" value="Genomic_DNA"/>
</dbReference>
<accession>T1KX08</accession>
<dbReference type="HOGENOM" id="CLU_3034960_0_0_1"/>
<dbReference type="AlphaFoldDB" id="T1KX08"/>
<reference evidence="1" key="2">
    <citation type="submission" date="2015-06" db="UniProtKB">
        <authorList>
            <consortium name="EnsemblMetazoa"/>
        </authorList>
    </citation>
    <scope>IDENTIFICATION</scope>
</reference>
<organism evidence="1 2">
    <name type="scientific">Tetranychus urticae</name>
    <name type="common">Two-spotted spider mite</name>
    <dbReference type="NCBI Taxonomy" id="32264"/>
    <lineage>
        <taxon>Eukaryota</taxon>
        <taxon>Metazoa</taxon>
        <taxon>Ecdysozoa</taxon>
        <taxon>Arthropoda</taxon>
        <taxon>Chelicerata</taxon>
        <taxon>Arachnida</taxon>
        <taxon>Acari</taxon>
        <taxon>Acariformes</taxon>
        <taxon>Trombidiformes</taxon>
        <taxon>Prostigmata</taxon>
        <taxon>Eleutherengona</taxon>
        <taxon>Raphignathae</taxon>
        <taxon>Tetranychoidea</taxon>
        <taxon>Tetranychidae</taxon>
        <taxon>Tetranychus</taxon>
    </lineage>
</organism>
<evidence type="ECO:0000313" key="2">
    <source>
        <dbReference type="Proteomes" id="UP000015104"/>
    </source>
</evidence>
<proteinExistence type="predicted"/>